<comment type="caution">
    <text evidence="3">The sequence shown here is derived from an EMBL/GenBank/DDBJ whole genome shotgun (WGS) entry which is preliminary data.</text>
</comment>
<feature type="domain" description="ChrB N-terminal" evidence="2">
    <location>
        <begin position="27"/>
        <end position="108"/>
    </location>
</feature>
<sequence length="315" mass="34649">MADASPSTPHDWLLLIPQLPAKPAYLRVRVWRRLQAIGAAALKNAVHALPSRDDTRALFEELRTEIIAGGGEALILEARLVDGMTDAELRAVFDAARDADYDELTREARSLSDAGDATDTRRLRKRLDEIAAIDFFGAHGQQVALAALADADRRDHEHPDVSGAGAPELMPAELKSRTWVTRRHVHVDRIASAWLIRRYIDVDASFKFVDGKEYTPQPSELRFDMADAEFTHEGDRCTFETLVSRTGLDGDQALRALAEIVHDLDIADGKFGRPETAGIGALINGICAGTDDDIERIAQGSGALDGFYAHFAKRR</sequence>
<dbReference type="Pfam" id="PF20229">
    <property type="entry name" value="ChrB_N"/>
    <property type="match status" value="1"/>
</dbReference>
<dbReference type="EMBL" id="BBPI01000099">
    <property type="protein sequence ID" value="GAM02810.1"/>
    <property type="molecule type" value="Genomic_DNA"/>
</dbReference>
<dbReference type="RefSeq" id="WP_245613536.1">
    <property type="nucleotide sequence ID" value="NZ_BBPI01000099.1"/>
</dbReference>
<feature type="domain" description="ChrB C-terminal" evidence="1">
    <location>
        <begin position="179"/>
        <end position="311"/>
    </location>
</feature>
<organism evidence="3 4">
    <name type="scientific">Sphingomonas parapaucimobilis NBRC 15100</name>
    <dbReference type="NCBI Taxonomy" id="1219049"/>
    <lineage>
        <taxon>Bacteria</taxon>
        <taxon>Pseudomonadati</taxon>
        <taxon>Pseudomonadota</taxon>
        <taxon>Alphaproteobacteria</taxon>
        <taxon>Sphingomonadales</taxon>
        <taxon>Sphingomonadaceae</taxon>
        <taxon>Sphingomonas</taxon>
    </lineage>
</organism>
<proteinExistence type="predicted"/>
<dbReference type="InterPro" id="IPR018634">
    <property type="entry name" value="ChrB_C"/>
</dbReference>
<gene>
    <name evidence="3" type="primary">chrB</name>
    <name evidence="3" type="ORF">SP5_099_00250</name>
</gene>
<dbReference type="AlphaFoldDB" id="A0A0A1WBJ8"/>
<dbReference type="Pfam" id="PF09828">
    <property type="entry name" value="ChrB_C"/>
    <property type="match status" value="1"/>
</dbReference>
<keyword evidence="4" id="KW-1185">Reference proteome</keyword>
<evidence type="ECO:0000259" key="1">
    <source>
        <dbReference type="Pfam" id="PF09828"/>
    </source>
</evidence>
<evidence type="ECO:0000313" key="3">
    <source>
        <dbReference type="EMBL" id="GAM02810.1"/>
    </source>
</evidence>
<evidence type="ECO:0000313" key="4">
    <source>
        <dbReference type="Proteomes" id="UP000032305"/>
    </source>
</evidence>
<dbReference type="eggNOG" id="COG4275">
    <property type="taxonomic scope" value="Bacteria"/>
</dbReference>
<dbReference type="Proteomes" id="UP000032305">
    <property type="component" value="Unassembled WGS sequence"/>
</dbReference>
<dbReference type="InterPro" id="IPR046858">
    <property type="entry name" value="ChrB_N"/>
</dbReference>
<name>A0A0A1WBJ8_9SPHN</name>
<protein>
    <submittedName>
        <fullName evidence="3">ChrB protein</fullName>
    </submittedName>
</protein>
<evidence type="ECO:0000259" key="2">
    <source>
        <dbReference type="Pfam" id="PF20229"/>
    </source>
</evidence>
<reference evidence="3 4" key="1">
    <citation type="submission" date="2014-11" db="EMBL/GenBank/DDBJ databases">
        <title>Whole genome shotgun sequence of Sphingomonas parapaucimobilis NBRC 15100.</title>
        <authorList>
            <person name="Katano-Makiyama Y."/>
            <person name="Hosoyama A."/>
            <person name="Hashimoto M."/>
            <person name="Hosoyama Y."/>
            <person name="Noguchi M."/>
            <person name="Numata M."/>
            <person name="Tsuchikane K."/>
            <person name="Hirakata S."/>
            <person name="Uohara A."/>
            <person name="Shimodaira J."/>
            <person name="Ohji S."/>
            <person name="Ichikawa N."/>
            <person name="Kimura A."/>
            <person name="Yamazoe A."/>
            <person name="Fujita N."/>
        </authorList>
    </citation>
    <scope>NUCLEOTIDE SEQUENCE [LARGE SCALE GENOMIC DNA]</scope>
    <source>
        <strain evidence="3 4">NBRC 15100</strain>
    </source>
</reference>
<accession>A0A0A1WBJ8</accession>